<dbReference type="Gene3D" id="3.40.50.720">
    <property type="entry name" value="NAD(P)-binding Rossmann-like Domain"/>
    <property type="match status" value="2"/>
</dbReference>
<dbReference type="GO" id="GO:0000286">
    <property type="term" value="F:alanine dehydrogenase activity"/>
    <property type="evidence" value="ECO:0007669"/>
    <property type="project" value="UniProtKB-EC"/>
</dbReference>
<dbReference type="CDD" id="cd05305">
    <property type="entry name" value="L-AlaDH"/>
    <property type="match status" value="1"/>
</dbReference>
<evidence type="ECO:0000256" key="1">
    <source>
        <dbReference type="ARBA" id="ARBA00005689"/>
    </source>
</evidence>
<dbReference type="Pfam" id="PF01262">
    <property type="entry name" value="AlaDh_PNT_C"/>
    <property type="match status" value="1"/>
</dbReference>
<evidence type="ECO:0000256" key="3">
    <source>
        <dbReference type="ARBA" id="ARBA00023002"/>
    </source>
</evidence>
<dbReference type="GO" id="GO:0005886">
    <property type="term" value="C:plasma membrane"/>
    <property type="evidence" value="ECO:0007669"/>
    <property type="project" value="TreeGrafter"/>
</dbReference>
<dbReference type="InterPro" id="IPR036291">
    <property type="entry name" value="NAD(P)-bd_dom_sf"/>
</dbReference>
<dbReference type="Pfam" id="PF05222">
    <property type="entry name" value="AlaDh_PNT_N"/>
    <property type="match status" value="1"/>
</dbReference>
<dbReference type="SUPFAM" id="SSF52283">
    <property type="entry name" value="Formate/glycerate dehydrogenase catalytic domain-like"/>
    <property type="match status" value="1"/>
</dbReference>
<evidence type="ECO:0000256" key="2">
    <source>
        <dbReference type="ARBA" id="ARBA00012897"/>
    </source>
</evidence>
<name>A0A0F9I5N7_9ZZZZ</name>
<organism evidence="6">
    <name type="scientific">marine sediment metagenome</name>
    <dbReference type="NCBI Taxonomy" id="412755"/>
    <lineage>
        <taxon>unclassified sequences</taxon>
        <taxon>metagenomes</taxon>
        <taxon>ecological metagenomes</taxon>
    </lineage>
</organism>
<dbReference type="GO" id="GO:0042853">
    <property type="term" value="P:L-alanine catabolic process"/>
    <property type="evidence" value="ECO:0007669"/>
    <property type="project" value="InterPro"/>
</dbReference>
<evidence type="ECO:0000259" key="4">
    <source>
        <dbReference type="SMART" id="SM01002"/>
    </source>
</evidence>
<feature type="domain" description="Alanine dehydrogenase/pyridine nucleotide transhydrogenase NAD(H)-binding" evidence="4">
    <location>
        <begin position="150"/>
        <end position="298"/>
    </location>
</feature>
<gene>
    <name evidence="6" type="ORF">LCGC14_1981990</name>
</gene>
<comment type="similarity">
    <text evidence="1">Belongs to the AlaDH/PNT family.</text>
</comment>
<dbReference type="PANTHER" id="PTHR42795:SF1">
    <property type="entry name" value="ALANINE DEHYDROGENASE"/>
    <property type="match status" value="1"/>
</dbReference>
<dbReference type="InterPro" id="IPR007698">
    <property type="entry name" value="AlaDH/PNT_NAD(H)-bd"/>
</dbReference>
<evidence type="ECO:0000259" key="5">
    <source>
        <dbReference type="SMART" id="SM01003"/>
    </source>
</evidence>
<evidence type="ECO:0000313" key="6">
    <source>
        <dbReference type="EMBL" id="KKL82717.1"/>
    </source>
</evidence>
<dbReference type="PANTHER" id="PTHR42795">
    <property type="entry name" value="ALANINE DEHYDROGENASE"/>
    <property type="match status" value="1"/>
</dbReference>
<sequence length="371" mass="40321">MNIGVINESSKIENRAGLTPSTVSLLVEKGLKVYVQAGTGLKAGYTNEEYVAQGAKIVFTKDEVFGRSDIVLNISPLDEEECKLVKQDQVLFGLHHLAVSRKGNIEELLKKKVTIIGYEIVQEENGVLPFIESLSEITGQMCLAISGHYLQTSQGGRGVIIGGVVSVPPVTAVVVGSGVLAKSAIKSMLGARAHTIALGRYMDRLRELEEITSGRLITLFASKYNLARMTKVADILIGAVLRPGERAPIMITKDMVKTMKKGSLIIDLAIDQGGCIETSRLTTLEQPTYVEEGIIHYCVPNITSSVSRTSTKVLSNLVASYLLEIGESGLEKCLRENKSLARGVFVFRGKIAKQNIAERFGLDYKDIFSSL</sequence>
<keyword evidence="3" id="KW-0560">Oxidoreductase</keyword>
<dbReference type="InterPro" id="IPR008141">
    <property type="entry name" value="Ala_DH"/>
</dbReference>
<dbReference type="SMART" id="SM01003">
    <property type="entry name" value="AlaDh_PNT_N"/>
    <property type="match status" value="1"/>
</dbReference>
<feature type="domain" description="Alanine dehydrogenase/pyridine nucleotide transhydrogenase N-terminal" evidence="5">
    <location>
        <begin position="4"/>
        <end position="138"/>
    </location>
</feature>
<protein>
    <recommendedName>
        <fullName evidence="2">alanine dehydrogenase</fullName>
        <ecNumber evidence="2">1.4.1.1</ecNumber>
    </recommendedName>
</protein>
<dbReference type="EC" id="1.4.1.1" evidence="2"/>
<dbReference type="EMBL" id="LAZR01022194">
    <property type="protein sequence ID" value="KKL82717.1"/>
    <property type="molecule type" value="Genomic_DNA"/>
</dbReference>
<proteinExistence type="inferred from homology"/>
<reference evidence="6" key="1">
    <citation type="journal article" date="2015" name="Nature">
        <title>Complex archaea that bridge the gap between prokaryotes and eukaryotes.</title>
        <authorList>
            <person name="Spang A."/>
            <person name="Saw J.H."/>
            <person name="Jorgensen S.L."/>
            <person name="Zaremba-Niedzwiedzka K."/>
            <person name="Martijn J."/>
            <person name="Lind A.E."/>
            <person name="van Eijk R."/>
            <person name="Schleper C."/>
            <person name="Guy L."/>
            <person name="Ettema T.J."/>
        </authorList>
    </citation>
    <scope>NUCLEOTIDE SEQUENCE</scope>
</reference>
<comment type="caution">
    <text evidence="6">The sequence shown here is derived from an EMBL/GenBank/DDBJ whole genome shotgun (WGS) entry which is preliminary data.</text>
</comment>
<accession>A0A0F9I5N7</accession>
<dbReference type="InterPro" id="IPR007886">
    <property type="entry name" value="AlaDH/PNT_N"/>
</dbReference>
<dbReference type="AlphaFoldDB" id="A0A0F9I5N7"/>
<dbReference type="SUPFAM" id="SSF51735">
    <property type="entry name" value="NAD(P)-binding Rossmann-fold domains"/>
    <property type="match status" value="1"/>
</dbReference>
<dbReference type="SMART" id="SM01002">
    <property type="entry name" value="AlaDh_PNT_C"/>
    <property type="match status" value="1"/>
</dbReference>